<name>A0A917PRK2_9DEIO</name>
<sequence>MTSLTARPRRPRPWLRATGVLLLLALAFTLGLLWPTLHRPALKLGQDAAYPDARATTRWSEQDGGVIDIRPVGTPATRLLVLYPGGLVRPQAYEWLGTALAPWGVQTVIVRFPLDLAVTGIGRADSVIRHYAQGRPVYLAGHSLGGAMAAQYLSSHPGTVQGLILMGAYPAGNVTLSGQKTLRVLDLMGEHDTVADPADVKDGLTRLPAGTRLVTVRGSVHAFFGRYGPQNGDGVPTVTRATAETQIVQNIRDFITRR</sequence>
<accession>A0A917PRK2</accession>
<evidence type="ECO:0000313" key="3">
    <source>
        <dbReference type="Proteomes" id="UP000635726"/>
    </source>
</evidence>
<dbReference type="RefSeq" id="WP_188964641.1">
    <property type="nucleotide sequence ID" value="NZ_BMOE01000020.1"/>
</dbReference>
<dbReference type="InterPro" id="IPR029059">
    <property type="entry name" value="AB_hydrolase_5"/>
</dbReference>
<feature type="domain" description="Alpha/beta hydrolase fold-5" evidence="1">
    <location>
        <begin position="80"/>
        <end position="241"/>
    </location>
</feature>
<dbReference type="GO" id="GO:0016787">
    <property type="term" value="F:hydrolase activity"/>
    <property type="evidence" value="ECO:0007669"/>
    <property type="project" value="InterPro"/>
</dbReference>
<comment type="caution">
    <text evidence="2">The sequence shown here is derived from an EMBL/GenBank/DDBJ whole genome shotgun (WGS) entry which is preliminary data.</text>
</comment>
<dbReference type="EMBL" id="BMOE01000020">
    <property type="protein sequence ID" value="GGJ88319.1"/>
    <property type="molecule type" value="Genomic_DNA"/>
</dbReference>
<evidence type="ECO:0000259" key="1">
    <source>
        <dbReference type="Pfam" id="PF12695"/>
    </source>
</evidence>
<dbReference type="Gene3D" id="3.40.50.1820">
    <property type="entry name" value="alpha/beta hydrolase"/>
    <property type="match status" value="1"/>
</dbReference>
<organism evidence="2 3">
    <name type="scientific">Deinococcus aquiradiocola</name>
    <dbReference type="NCBI Taxonomy" id="393059"/>
    <lineage>
        <taxon>Bacteria</taxon>
        <taxon>Thermotogati</taxon>
        <taxon>Deinococcota</taxon>
        <taxon>Deinococci</taxon>
        <taxon>Deinococcales</taxon>
        <taxon>Deinococcaceae</taxon>
        <taxon>Deinococcus</taxon>
    </lineage>
</organism>
<evidence type="ECO:0000313" key="2">
    <source>
        <dbReference type="EMBL" id="GGJ88319.1"/>
    </source>
</evidence>
<reference evidence="2" key="1">
    <citation type="journal article" date="2014" name="Int. J. Syst. Evol. Microbiol.">
        <title>Complete genome sequence of Corynebacterium casei LMG S-19264T (=DSM 44701T), isolated from a smear-ripened cheese.</title>
        <authorList>
            <consortium name="US DOE Joint Genome Institute (JGI-PGF)"/>
            <person name="Walter F."/>
            <person name="Albersmeier A."/>
            <person name="Kalinowski J."/>
            <person name="Ruckert C."/>
        </authorList>
    </citation>
    <scope>NUCLEOTIDE SEQUENCE</scope>
    <source>
        <strain evidence="2">JCM 14371</strain>
    </source>
</reference>
<proteinExistence type="predicted"/>
<keyword evidence="3" id="KW-1185">Reference proteome</keyword>
<reference evidence="2" key="2">
    <citation type="submission" date="2020-09" db="EMBL/GenBank/DDBJ databases">
        <authorList>
            <person name="Sun Q."/>
            <person name="Ohkuma M."/>
        </authorList>
    </citation>
    <scope>NUCLEOTIDE SEQUENCE</scope>
    <source>
        <strain evidence="2">JCM 14371</strain>
    </source>
</reference>
<dbReference type="AlphaFoldDB" id="A0A917PRK2"/>
<protein>
    <recommendedName>
        <fullName evidence="1">Alpha/beta hydrolase fold-5 domain-containing protein</fullName>
    </recommendedName>
</protein>
<dbReference type="SUPFAM" id="SSF53474">
    <property type="entry name" value="alpha/beta-Hydrolases"/>
    <property type="match status" value="1"/>
</dbReference>
<dbReference type="Pfam" id="PF12695">
    <property type="entry name" value="Abhydrolase_5"/>
    <property type="match status" value="1"/>
</dbReference>
<dbReference type="InterPro" id="IPR029058">
    <property type="entry name" value="AB_hydrolase_fold"/>
</dbReference>
<dbReference type="Proteomes" id="UP000635726">
    <property type="component" value="Unassembled WGS sequence"/>
</dbReference>
<gene>
    <name evidence="2" type="ORF">GCM10008939_35460</name>
</gene>